<evidence type="ECO:0000313" key="2">
    <source>
        <dbReference type="EMBL" id="MFC4594860.1"/>
    </source>
</evidence>
<feature type="region of interest" description="Disordered" evidence="1">
    <location>
        <begin position="40"/>
        <end position="59"/>
    </location>
</feature>
<dbReference type="RefSeq" id="WP_066531249.1">
    <property type="nucleotide sequence ID" value="NZ_JBHSFZ010000025.1"/>
</dbReference>
<sequence>MRFLLLIGLTILASCGSGDKKQDTATPSLTNQVETPQAAPALPISSPASQTPPPADFKMPDFAPLYPGAKIQSLNSASDDSNHEVRLLTTDDAAKVVAFYRDRFAAAGMKKTSEFLSGGTAMMSAIGKDRQASIAITKETGHNAVIVTYSGE</sequence>
<protein>
    <submittedName>
        <fullName evidence="2">Uncharacterized protein</fullName>
    </submittedName>
</protein>
<dbReference type="Proteomes" id="UP001595957">
    <property type="component" value="Unassembled WGS sequence"/>
</dbReference>
<accession>A0ABV9F2A3</accession>
<evidence type="ECO:0000313" key="3">
    <source>
        <dbReference type="Proteomes" id="UP001595957"/>
    </source>
</evidence>
<name>A0ABV9F2A3_9SPHN</name>
<comment type="caution">
    <text evidence="2">The sequence shown here is derived from an EMBL/GenBank/DDBJ whole genome shotgun (WGS) entry which is preliminary data.</text>
</comment>
<organism evidence="2 3">
    <name type="scientific">Sphingobium tyrosinilyticum</name>
    <dbReference type="NCBI Taxonomy" id="2715436"/>
    <lineage>
        <taxon>Bacteria</taxon>
        <taxon>Pseudomonadati</taxon>
        <taxon>Pseudomonadota</taxon>
        <taxon>Alphaproteobacteria</taxon>
        <taxon>Sphingomonadales</taxon>
        <taxon>Sphingomonadaceae</taxon>
        <taxon>Sphingobium</taxon>
    </lineage>
</organism>
<gene>
    <name evidence="2" type="ORF">ACFO3E_11755</name>
</gene>
<dbReference type="PROSITE" id="PS51257">
    <property type="entry name" value="PROKAR_LIPOPROTEIN"/>
    <property type="match status" value="1"/>
</dbReference>
<dbReference type="EMBL" id="JBHSFZ010000025">
    <property type="protein sequence ID" value="MFC4594860.1"/>
    <property type="molecule type" value="Genomic_DNA"/>
</dbReference>
<proteinExistence type="predicted"/>
<evidence type="ECO:0000256" key="1">
    <source>
        <dbReference type="SAM" id="MobiDB-lite"/>
    </source>
</evidence>
<keyword evidence="3" id="KW-1185">Reference proteome</keyword>
<feature type="compositionally biased region" description="Low complexity" evidence="1">
    <location>
        <begin position="40"/>
        <end position="49"/>
    </location>
</feature>
<reference evidence="3" key="1">
    <citation type="journal article" date="2019" name="Int. J. Syst. Evol. Microbiol.">
        <title>The Global Catalogue of Microorganisms (GCM) 10K type strain sequencing project: providing services to taxonomists for standard genome sequencing and annotation.</title>
        <authorList>
            <consortium name="The Broad Institute Genomics Platform"/>
            <consortium name="The Broad Institute Genome Sequencing Center for Infectious Disease"/>
            <person name="Wu L."/>
            <person name="Ma J."/>
        </authorList>
    </citation>
    <scope>NUCLEOTIDE SEQUENCE [LARGE SCALE GENOMIC DNA]</scope>
    <source>
        <strain evidence="3">NBRC 103632</strain>
    </source>
</reference>